<dbReference type="OrthoDB" id="2345133at2759"/>
<gene>
    <name evidence="1" type="ORF">F8M41_008550</name>
</gene>
<dbReference type="SUPFAM" id="SSF50494">
    <property type="entry name" value="Trypsin-like serine proteases"/>
    <property type="match status" value="1"/>
</dbReference>
<dbReference type="AlphaFoldDB" id="A0A8H4B4F1"/>
<comment type="caution">
    <text evidence="1">The sequence shown here is derived from an EMBL/GenBank/DDBJ whole genome shotgun (WGS) entry which is preliminary data.</text>
</comment>
<dbReference type="InterPro" id="IPR043504">
    <property type="entry name" value="Peptidase_S1_PA_chymotrypsin"/>
</dbReference>
<sequence length="262" mass="28825">MDNSPPIQSGVDAYNIIARDKKIPIIGVQRDDNITARNIKLPILGGEGIYNLNGSMICSAGFGAKNKDREEYFIITSGHCAKTILNATFNLYNWNEKTIGSTIGYMLRYQTDPIDIGAILISSDQYKPSMLIRNTDTIQNKVLIIYDVSVSSSYGTHLCKSGVITKVTCGYVKGLNGFFTDRKKQFKGQLIFTTIFASNGDSGGPGFSYKQDLRSVSLNSITVGGFNTAGVTISLYLPIEQMEQFLSNDNLEIILADNTNFF</sequence>
<keyword evidence="2" id="KW-1185">Reference proteome</keyword>
<proteinExistence type="predicted"/>
<dbReference type="Gene3D" id="2.40.10.10">
    <property type="entry name" value="Trypsin-like serine proteases"/>
    <property type="match status" value="2"/>
</dbReference>
<organism evidence="1 2">
    <name type="scientific">Gigaspora margarita</name>
    <dbReference type="NCBI Taxonomy" id="4874"/>
    <lineage>
        <taxon>Eukaryota</taxon>
        <taxon>Fungi</taxon>
        <taxon>Fungi incertae sedis</taxon>
        <taxon>Mucoromycota</taxon>
        <taxon>Glomeromycotina</taxon>
        <taxon>Glomeromycetes</taxon>
        <taxon>Diversisporales</taxon>
        <taxon>Gigasporaceae</taxon>
        <taxon>Gigaspora</taxon>
    </lineage>
</organism>
<protein>
    <submittedName>
        <fullName evidence="1">Venom serine protease KN13</fullName>
    </submittedName>
</protein>
<name>A0A8H4B4F1_GIGMA</name>
<dbReference type="Proteomes" id="UP000439903">
    <property type="component" value="Unassembled WGS sequence"/>
</dbReference>
<dbReference type="CDD" id="cd21112">
    <property type="entry name" value="alphaLP-like"/>
    <property type="match status" value="1"/>
</dbReference>
<keyword evidence="1" id="KW-0378">Hydrolase</keyword>
<dbReference type="GO" id="GO:0006508">
    <property type="term" value="P:proteolysis"/>
    <property type="evidence" value="ECO:0007669"/>
    <property type="project" value="UniProtKB-KW"/>
</dbReference>
<reference evidence="1 2" key="1">
    <citation type="journal article" date="2019" name="Environ. Microbiol.">
        <title>At the nexus of three kingdoms: the genome of the mycorrhizal fungus Gigaspora margarita provides insights into plant, endobacterial and fungal interactions.</title>
        <authorList>
            <person name="Venice F."/>
            <person name="Ghignone S."/>
            <person name="Salvioli di Fossalunga A."/>
            <person name="Amselem J."/>
            <person name="Novero M."/>
            <person name="Xianan X."/>
            <person name="Sedzielewska Toro K."/>
            <person name="Morin E."/>
            <person name="Lipzen A."/>
            <person name="Grigoriev I.V."/>
            <person name="Henrissat B."/>
            <person name="Martin F.M."/>
            <person name="Bonfante P."/>
        </authorList>
    </citation>
    <scope>NUCLEOTIDE SEQUENCE [LARGE SCALE GENOMIC DNA]</scope>
    <source>
        <strain evidence="1 2">BEG34</strain>
    </source>
</reference>
<accession>A0A8H4B4F1</accession>
<evidence type="ECO:0000313" key="1">
    <source>
        <dbReference type="EMBL" id="KAF0558630.1"/>
    </source>
</evidence>
<dbReference type="InterPro" id="IPR009003">
    <property type="entry name" value="Peptidase_S1_PA"/>
</dbReference>
<dbReference type="EMBL" id="WTPW01000020">
    <property type="protein sequence ID" value="KAF0558630.1"/>
    <property type="molecule type" value="Genomic_DNA"/>
</dbReference>
<evidence type="ECO:0000313" key="2">
    <source>
        <dbReference type="Proteomes" id="UP000439903"/>
    </source>
</evidence>
<dbReference type="GO" id="GO:0008233">
    <property type="term" value="F:peptidase activity"/>
    <property type="evidence" value="ECO:0007669"/>
    <property type="project" value="UniProtKB-KW"/>
</dbReference>
<keyword evidence="1" id="KW-0645">Protease</keyword>